<keyword evidence="5" id="KW-1185">Reference proteome</keyword>
<protein>
    <submittedName>
        <fullName evidence="4">Opal1_0 protein</fullName>
    </submittedName>
    <submittedName>
        <fullName evidence="3">Opal1_1 protein</fullName>
    </submittedName>
    <submittedName>
        <fullName evidence="2">Opal1_2 protein</fullName>
    </submittedName>
</protein>
<accession>A0A0C9QYP7</accession>
<dbReference type="RefSeq" id="XP_011314780.1">
    <property type="nucleotide sequence ID" value="XM_011316478.1"/>
</dbReference>
<dbReference type="EMBL" id="GBYB01004995">
    <property type="protein sequence ID" value="JAG74762.1"/>
    <property type="molecule type" value="Transcribed_RNA"/>
</dbReference>
<sequence>MGMARFAYECSVDTKGNNTSEGPGTIKPVPCHSNNICLYCCCEPQCCFLIQRNTPKHFWEAWYFWLGVALLILFIISSVASYIISNCRHNLRTLTGHPASTNSGPRGNPTNEISIHVIPTTGALPSHRKLLLCAPDSSASSMTPVVA</sequence>
<evidence type="ECO:0000256" key="1">
    <source>
        <dbReference type="SAM" id="Phobius"/>
    </source>
</evidence>
<reference evidence="6 7" key="2">
    <citation type="submission" date="2025-04" db="UniProtKB">
        <authorList>
            <consortium name="RefSeq"/>
        </authorList>
    </citation>
    <scope>IDENTIFICATION</scope>
    <source>
        <strain evidence="6 7">USDA-PBARC FA_bdor</strain>
        <tissue evidence="6 7">Whole organism</tissue>
    </source>
</reference>
<keyword evidence="1" id="KW-0812">Transmembrane</keyword>
<keyword evidence="1" id="KW-1133">Transmembrane helix</keyword>
<dbReference type="EMBL" id="GBYB01000830">
    <property type="protein sequence ID" value="JAG70597.1"/>
    <property type="molecule type" value="Transcribed_RNA"/>
</dbReference>
<evidence type="ECO:0000313" key="3">
    <source>
        <dbReference type="EMBL" id="JAG70597.1"/>
    </source>
</evidence>
<feature type="transmembrane region" description="Helical" evidence="1">
    <location>
        <begin position="62"/>
        <end position="84"/>
    </location>
</feature>
<evidence type="ECO:0000313" key="5">
    <source>
        <dbReference type="Proteomes" id="UP000694866"/>
    </source>
</evidence>
<evidence type="ECO:0000313" key="4">
    <source>
        <dbReference type="EMBL" id="JAG74762.1"/>
    </source>
</evidence>
<dbReference type="OrthoDB" id="6578935at2759"/>
<dbReference type="RefSeq" id="XP_011314782.1">
    <property type="nucleotide sequence ID" value="XM_011316480.1"/>
</dbReference>
<dbReference type="Proteomes" id="UP000694866">
    <property type="component" value="Unplaced"/>
</dbReference>
<keyword evidence="1" id="KW-0472">Membrane</keyword>
<name>A0A0C9QYP7_9HYME</name>
<accession>A0A9R1TSX2</accession>
<organism evidence="3">
    <name type="scientific">Fopius arisanus</name>
    <dbReference type="NCBI Taxonomy" id="64838"/>
    <lineage>
        <taxon>Eukaryota</taxon>
        <taxon>Metazoa</taxon>
        <taxon>Ecdysozoa</taxon>
        <taxon>Arthropoda</taxon>
        <taxon>Hexapoda</taxon>
        <taxon>Insecta</taxon>
        <taxon>Pterygota</taxon>
        <taxon>Neoptera</taxon>
        <taxon>Endopterygota</taxon>
        <taxon>Hymenoptera</taxon>
        <taxon>Apocrita</taxon>
        <taxon>Ichneumonoidea</taxon>
        <taxon>Braconidae</taxon>
        <taxon>Opiinae</taxon>
        <taxon>Fopius</taxon>
    </lineage>
</organism>
<dbReference type="EMBL" id="GBYB01000829">
    <property type="protein sequence ID" value="JAG70596.1"/>
    <property type="molecule type" value="Transcribed_RNA"/>
</dbReference>
<evidence type="ECO:0000313" key="6">
    <source>
        <dbReference type="RefSeq" id="XP_011314780.1"/>
    </source>
</evidence>
<evidence type="ECO:0000313" key="7">
    <source>
        <dbReference type="RefSeq" id="XP_011314782.1"/>
    </source>
</evidence>
<dbReference type="GeneID" id="105273824"/>
<evidence type="ECO:0000313" key="2">
    <source>
        <dbReference type="EMBL" id="JAG70596.1"/>
    </source>
</evidence>
<proteinExistence type="predicted"/>
<gene>
    <name evidence="3" type="primary">Opal1_1</name>
    <name evidence="6 7 8" type="synonym">LOC105273824</name>
    <name evidence="4" type="synonym">Opal1_0</name>
    <name evidence="2" type="synonym">Opal1_2</name>
    <name evidence="4" type="ORF">g.15174</name>
    <name evidence="2" type="ORF">g.15178</name>
    <name evidence="3" type="ORF">g.15181</name>
</gene>
<accession>A0A9R1UBR8</accession>
<accession>A0A9R1TSG9</accession>
<dbReference type="KEGG" id="fas:105273824"/>
<dbReference type="AlphaFoldDB" id="A0A0C9QYP7"/>
<dbReference type="RefSeq" id="XP_011314783.1">
    <property type="nucleotide sequence ID" value="XM_011316481.1"/>
</dbReference>
<evidence type="ECO:0000313" key="8">
    <source>
        <dbReference type="RefSeq" id="XP_011314783.1"/>
    </source>
</evidence>
<reference evidence="3" key="1">
    <citation type="submission" date="2015-01" db="EMBL/GenBank/DDBJ databases">
        <title>Transcriptome Assembly of Fopius arisanus.</title>
        <authorList>
            <person name="Geib S."/>
        </authorList>
    </citation>
    <scope>NUCLEOTIDE SEQUENCE</scope>
</reference>